<dbReference type="GO" id="GO:0005739">
    <property type="term" value="C:mitochondrion"/>
    <property type="evidence" value="ECO:0007669"/>
    <property type="project" value="TreeGrafter"/>
</dbReference>
<dbReference type="PIRSF" id="PIRSF037677">
    <property type="entry name" value="DNA_mis_repair_Msh6"/>
    <property type="match status" value="1"/>
</dbReference>
<evidence type="ECO:0000256" key="3">
    <source>
        <dbReference type="ARBA" id="ARBA00022763"/>
    </source>
</evidence>
<organism evidence="9">
    <name type="scientific">hydrothermal vent metagenome</name>
    <dbReference type="NCBI Taxonomy" id="652676"/>
    <lineage>
        <taxon>unclassified sequences</taxon>
        <taxon>metagenomes</taxon>
        <taxon>ecological metagenomes</taxon>
    </lineage>
</organism>
<evidence type="ECO:0000256" key="6">
    <source>
        <dbReference type="ARBA" id="ARBA00023204"/>
    </source>
</evidence>
<dbReference type="GO" id="GO:0006298">
    <property type="term" value="P:mismatch repair"/>
    <property type="evidence" value="ECO:0007669"/>
    <property type="project" value="InterPro"/>
</dbReference>
<dbReference type="Gene3D" id="1.10.1420.10">
    <property type="match status" value="2"/>
</dbReference>
<dbReference type="SMART" id="SM00534">
    <property type="entry name" value="MUTSac"/>
    <property type="match status" value="1"/>
</dbReference>
<comment type="similarity">
    <text evidence="1">Belongs to the DNA mismatch repair MutS family.</text>
</comment>
<keyword evidence="4" id="KW-0067">ATP-binding</keyword>
<dbReference type="PANTHER" id="PTHR11361">
    <property type="entry name" value="DNA MISMATCH REPAIR PROTEIN MUTS FAMILY MEMBER"/>
    <property type="match status" value="1"/>
</dbReference>
<evidence type="ECO:0000256" key="4">
    <source>
        <dbReference type="ARBA" id="ARBA00022840"/>
    </source>
</evidence>
<dbReference type="GO" id="GO:0030983">
    <property type="term" value="F:mismatched DNA binding"/>
    <property type="evidence" value="ECO:0007669"/>
    <property type="project" value="InterPro"/>
</dbReference>
<dbReference type="EMBL" id="FPHI01000015">
    <property type="protein sequence ID" value="SFV57111.1"/>
    <property type="molecule type" value="Genomic_DNA"/>
</dbReference>
<dbReference type="InterPro" id="IPR027417">
    <property type="entry name" value="P-loop_NTPase"/>
</dbReference>
<dbReference type="InterPro" id="IPR007696">
    <property type="entry name" value="DNA_mismatch_repair_MutS_core"/>
</dbReference>
<dbReference type="InterPro" id="IPR036187">
    <property type="entry name" value="DNA_mismatch_repair_MutS_sf"/>
</dbReference>
<dbReference type="Pfam" id="PF05192">
    <property type="entry name" value="MutS_III"/>
    <property type="match status" value="1"/>
</dbReference>
<dbReference type="InterPro" id="IPR016151">
    <property type="entry name" value="DNA_mismatch_repair_MutS_N"/>
</dbReference>
<reference evidence="9" key="1">
    <citation type="submission" date="2016-10" db="EMBL/GenBank/DDBJ databases">
        <authorList>
            <person name="de Groot N.N."/>
        </authorList>
    </citation>
    <scope>NUCLEOTIDE SEQUENCE</scope>
</reference>
<protein>
    <submittedName>
        <fullName evidence="9">DNA mismatch repair protein MutS</fullName>
    </submittedName>
</protein>
<dbReference type="PANTHER" id="PTHR11361:SF34">
    <property type="entry name" value="DNA MISMATCH REPAIR PROTEIN MSH1, MITOCHONDRIAL"/>
    <property type="match status" value="1"/>
</dbReference>
<dbReference type="AlphaFoldDB" id="A0A1W1BUH5"/>
<feature type="domain" description="DNA mismatch repair protein MutS core" evidence="7">
    <location>
        <begin position="320"/>
        <end position="651"/>
    </location>
</feature>
<evidence type="ECO:0000259" key="7">
    <source>
        <dbReference type="SMART" id="SM00533"/>
    </source>
</evidence>
<sequence length="979" mass="112507">MDKITEILSQKKKLLTEVYFDLQLHFEEKYGKDALVLIEIGTFFEVYEVNNDTMKVGKAKEIAELLNIQLTRKSKAILENSVSNPLLAGVPAVSLERYLARLIDTKKYTIIVVKQKGEMPNIKRYVSNIISPGTNFEYLNEPTENNIVSLLIDENAGIYSVGYGAIDVSTGKTICNEIYSTRDDKTYALDEAFNLLQTYSTSEVIITLESKEIDTEWLIHYLELESLHYSINTKRFKISFQNELFMRIFSINSFLSTIEFLDLERHPYTTESLAILIDFIIEHDESIIEKMNKPQFLGNNRYMYIGNNAMEQLSVISRDPADMTLLNLIDKTSTAFGKRLLKERLLNPICDKALLEKRYDLTELLLPNINRFETHLKQIYDLERITRRIKLRKLHPVELTYITMSLEAILKLLEDAQENGLEIEDNLYDETSEMLKVLHNTFELNICARFRIEQINDNLFKDGIYPAIDTIVKKQEREVSKMDRVATHVEGLFEKDKLITGSTKYATVAYLESEGYYLNLTKNRFALIEQSLKESFVTIDNQHYFFKDFHYKYLKNTVKVQAPLFEEITRNYETSQVKLVSLVKQRYIESLDLLENRFSLLLDKLIVFIADIDVAISNAKCAKTMNLSRPLIEEGSFYEAIGLRHPIIESNDERGIYVPNDVFLGANNQTSHNHITLNASNGEDILGVLLYGINSSGKSSLMKSIGLSVILAQAGFFVPAVELHFGLYDKLFTRIVSQDNLYKGLSTFAVEMMELKNIFNRANERSLVLGDEISQGTETESALAIVSSAILKLISLKSTFIFATHLHQLGSIPQLQKLQNLIFLHLGIKYDENNDSLIYNRVLQLGMGDSLYGLEFAKSLHMDKEFLMMAQTIRENLNHGGSDIKKLRKQKSSKYHKNLYLSKCALCDEAVEDVHHIVHQQQADENGNIDHFHKNHKYNLIPLCKKHHEMIHQGKITISGFVMTNEGLKLHYRMVEKSL</sequence>
<dbReference type="GO" id="GO:0005524">
    <property type="term" value="F:ATP binding"/>
    <property type="evidence" value="ECO:0007669"/>
    <property type="project" value="UniProtKB-KW"/>
</dbReference>
<keyword evidence="6" id="KW-0234">DNA repair</keyword>
<dbReference type="SMART" id="SM00533">
    <property type="entry name" value="MUTSd"/>
    <property type="match status" value="1"/>
</dbReference>
<keyword evidence="5" id="KW-0238">DNA-binding</keyword>
<dbReference type="Pfam" id="PF00488">
    <property type="entry name" value="MutS_V"/>
    <property type="match status" value="1"/>
</dbReference>
<dbReference type="InterPro" id="IPR045076">
    <property type="entry name" value="MutS"/>
</dbReference>
<dbReference type="GO" id="GO:0005634">
    <property type="term" value="C:nucleus"/>
    <property type="evidence" value="ECO:0007669"/>
    <property type="project" value="TreeGrafter"/>
</dbReference>
<evidence type="ECO:0000259" key="8">
    <source>
        <dbReference type="SMART" id="SM00534"/>
    </source>
</evidence>
<dbReference type="SUPFAM" id="SSF52540">
    <property type="entry name" value="P-loop containing nucleoside triphosphate hydrolases"/>
    <property type="match status" value="1"/>
</dbReference>
<dbReference type="GO" id="GO:0043504">
    <property type="term" value="P:mitochondrial DNA repair"/>
    <property type="evidence" value="ECO:0007669"/>
    <property type="project" value="TreeGrafter"/>
</dbReference>
<keyword evidence="3" id="KW-0227">DNA damage</keyword>
<evidence type="ECO:0000256" key="5">
    <source>
        <dbReference type="ARBA" id="ARBA00023125"/>
    </source>
</evidence>
<dbReference type="InterPro" id="IPR003615">
    <property type="entry name" value="HNH_nuc"/>
</dbReference>
<dbReference type="Pfam" id="PF01624">
    <property type="entry name" value="MutS_I"/>
    <property type="match status" value="1"/>
</dbReference>
<dbReference type="InterPro" id="IPR036678">
    <property type="entry name" value="MutS_con_dom_sf"/>
</dbReference>
<gene>
    <name evidence="9" type="ORF">MNB_SV-3-1349</name>
</gene>
<dbReference type="Gene3D" id="3.40.50.300">
    <property type="entry name" value="P-loop containing nucleotide triphosphate hydrolases"/>
    <property type="match status" value="1"/>
</dbReference>
<dbReference type="SUPFAM" id="SSF48334">
    <property type="entry name" value="DNA repair protein MutS, domain III"/>
    <property type="match status" value="1"/>
</dbReference>
<feature type="domain" description="DNA mismatch repair proteins mutS family" evidence="8">
    <location>
        <begin position="685"/>
        <end position="875"/>
    </location>
</feature>
<dbReference type="SUPFAM" id="SSF55271">
    <property type="entry name" value="DNA repair protein MutS, domain I"/>
    <property type="match status" value="1"/>
</dbReference>
<dbReference type="InterPro" id="IPR007695">
    <property type="entry name" value="DNA_mismatch_repair_MutS-lik_N"/>
</dbReference>
<dbReference type="InterPro" id="IPR017261">
    <property type="entry name" value="DNA_mismatch_repair_MutS/MSH"/>
</dbReference>
<dbReference type="CDD" id="cd00085">
    <property type="entry name" value="HNHc"/>
    <property type="match status" value="1"/>
</dbReference>
<dbReference type="GO" id="GO:0140664">
    <property type="term" value="F:ATP-dependent DNA damage sensor activity"/>
    <property type="evidence" value="ECO:0007669"/>
    <property type="project" value="InterPro"/>
</dbReference>
<evidence type="ECO:0000313" key="9">
    <source>
        <dbReference type="EMBL" id="SFV57111.1"/>
    </source>
</evidence>
<evidence type="ECO:0000256" key="2">
    <source>
        <dbReference type="ARBA" id="ARBA00022741"/>
    </source>
</evidence>
<accession>A0A1W1BUH5</accession>
<keyword evidence="2" id="KW-0547">Nucleotide-binding</keyword>
<dbReference type="InterPro" id="IPR000432">
    <property type="entry name" value="DNA_mismatch_repair_MutS_C"/>
</dbReference>
<evidence type="ECO:0000256" key="1">
    <source>
        <dbReference type="ARBA" id="ARBA00006271"/>
    </source>
</evidence>
<name>A0A1W1BUH5_9ZZZZ</name>
<proteinExistence type="inferred from homology"/>
<dbReference type="Gene3D" id="3.40.1170.10">
    <property type="entry name" value="DNA repair protein MutS, domain I"/>
    <property type="match status" value="1"/>
</dbReference>
<dbReference type="SUPFAM" id="SSF53150">
    <property type="entry name" value="DNA repair protein MutS, domain II"/>
    <property type="match status" value="1"/>
</dbReference>